<gene>
    <name evidence="1" type="ORF">KDL01_27100</name>
</gene>
<proteinExistence type="predicted"/>
<organism evidence="1 2">
    <name type="scientific">Actinospica durhamensis</name>
    <dbReference type="NCBI Taxonomy" id="1508375"/>
    <lineage>
        <taxon>Bacteria</taxon>
        <taxon>Bacillati</taxon>
        <taxon>Actinomycetota</taxon>
        <taxon>Actinomycetes</taxon>
        <taxon>Catenulisporales</taxon>
        <taxon>Actinospicaceae</taxon>
        <taxon>Actinospica</taxon>
    </lineage>
</organism>
<protein>
    <submittedName>
        <fullName evidence="1">Uncharacterized protein</fullName>
    </submittedName>
</protein>
<dbReference type="Proteomes" id="UP000675781">
    <property type="component" value="Unassembled WGS sequence"/>
</dbReference>
<evidence type="ECO:0000313" key="1">
    <source>
        <dbReference type="EMBL" id="MBR7836974.1"/>
    </source>
</evidence>
<keyword evidence="2" id="KW-1185">Reference proteome</keyword>
<accession>A0A941EZE4</accession>
<dbReference type="AlphaFoldDB" id="A0A941EZE4"/>
<reference evidence="1" key="1">
    <citation type="submission" date="2021-04" db="EMBL/GenBank/DDBJ databases">
        <title>Genome based classification of Actinospica acidithermotolerans sp. nov., an actinobacterium isolated from an Indonesian hot spring.</title>
        <authorList>
            <person name="Kusuma A.B."/>
            <person name="Putra K.E."/>
            <person name="Nafisah S."/>
            <person name="Loh J."/>
            <person name="Nouioui I."/>
            <person name="Goodfellow M."/>
        </authorList>
    </citation>
    <scope>NUCLEOTIDE SEQUENCE</scope>
    <source>
        <strain evidence="1">CSCA 57</strain>
    </source>
</reference>
<comment type="caution">
    <text evidence="1">The sequence shown here is derived from an EMBL/GenBank/DDBJ whole genome shotgun (WGS) entry which is preliminary data.</text>
</comment>
<sequence>MREPAVRIDEAAIKGRIRAALTEGTVDAFLDSVADIYQLMADIKEIRWRERTARFEFADLLAAARAAFADTAADAADDKTLELRALLDLHREITAEELDAWRATEQPEPIEGRR</sequence>
<dbReference type="EMBL" id="JAGSOG010000173">
    <property type="protein sequence ID" value="MBR7836974.1"/>
    <property type="molecule type" value="Genomic_DNA"/>
</dbReference>
<name>A0A941EZE4_9ACTN</name>
<dbReference type="RefSeq" id="WP_212531446.1">
    <property type="nucleotide sequence ID" value="NZ_JAGSOG010000173.1"/>
</dbReference>
<evidence type="ECO:0000313" key="2">
    <source>
        <dbReference type="Proteomes" id="UP000675781"/>
    </source>
</evidence>